<dbReference type="AlphaFoldDB" id="A0A9P4LBP0"/>
<dbReference type="OrthoDB" id="3797344at2759"/>
<protein>
    <submittedName>
        <fullName evidence="2">Uncharacterized protein</fullName>
    </submittedName>
</protein>
<evidence type="ECO:0000313" key="2">
    <source>
        <dbReference type="EMBL" id="KAF1848542.1"/>
    </source>
</evidence>
<dbReference type="RefSeq" id="XP_040791105.1">
    <property type="nucleotide sequence ID" value="XM_040938666.1"/>
</dbReference>
<accession>A0A9P4LBP0</accession>
<feature type="compositionally biased region" description="Basic and acidic residues" evidence="1">
    <location>
        <begin position="89"/>
        <end position="98"/>
    </location>
</feature>
<evidence type="ECO:0000256" key="1">
    <source>
        <dbReference type="SAM" id="MobiDB-lite"/>
    </source>
</evidence>
<evidence type="ECO:0000313" key="3">
    <source>
        <dbReference type="Proteomes" id="UP000800039"/>
    </source>
</evidence>
<keyword evidence="3" id="KW-1185">Reference proteome</keyword>
<comment type="caution">
    <text evidence="2">The sequence shown here is derived from an EMBL/GenBank/DDBJ whole genome shotgun (WGS) entry which is preliminary data.</text>
</comment>
<reference evidence="2" key="1">
    <citation type="submission" date="2020-01" db="EMBL/GenBank/DDBJ databases">
        <authorList>
            <consortium name="DOE Joint Genome Institute"/>
            <person name="Haridas S."/>
            <person name="Albert R."/>
            <person name="Binder M."/>
            <person name="Bloem J."/>
            <person name="Labutti K."/>
            <person name="Salamov A."/>
            <person name="Andreopoulos B."/>
            <person name="Baker S.E."/>
            <person name="Barry K."/>
            <person name="Bills G."/>
            <person name="Bluhm B.H."/>
            <person name="Cannon C."/>
            <person name="Castanera R."/>
            <person name="Culley D.E."/>
            <person name="Daum C."/>
            <person name="Ezra D."/>
            <person name="Gonzalez J.B."/>
            <person name="Henrissat B."/>
            <person name="Kuo A."/>
            <person name="Liang C."/>
            <person name="Lipzen A."/>
            <person name="Lutzoni F."/>
            <person name="Magnuson J."/>
            <person name="Mondo S."/>
            <person name="Nolan M."/>
            <person name="Ohm R."/>
            <person name="Pangilinan J."/>
            <person name="Park H.-J."/>
            <person name="Ramirez L."/>
            <person name="Alfaro M."/>
            <person name="Sun H."/>
            <person name="Tritt A."/>
            <person name="Yoshinaga Y."/>
            <person name="Zwiers L.-H."/>
            <person name="Turgeon B.G."/>
            <person name="Goodwin S.B."/>
            <person name="Spatafora J.W."/>
            <person name="Crous P.W."/>
            <person name="Grigoriev I.V."/>
        </authorList>
    </citation>
    <scope>NUCLEOTIDE SEQUENCE</scope>
    <source>
        <strain evidence="2">CBS 394.84</strain>
    </source>
</reference>
<dbReference type="EMBL" id="ML976615">
    <property type="protein sequence ID" value="KAF1848542.1"/>
    <property type="molecule type" value="Genomic_DNA"/>
</dbReference>
<organism evidence="2 3">
    <name type="scientific">Cucurbitaria berberidis CBS 394.84</name>
    <dbReference type="NCBI Taxonomy" id="1168544"/>
    <lineage>
        <taxon>Eukaryota</taxon>
        <taxon>Fungi</taxon>
        <taxon>Dikarya</taxon>
        <taxon>Ascomycota</taxon>
        <taxon>Pezizomycotina</taxon>
        <taxon>Dothideomycetes</taxon>
        <taxon>Pleosporomycetidae</taxon>
        <taxon>Pleosporales</taxon>
        <taxon>Pleosporineae</taxon>
        <taxon>Cucurbitariaceae</taxon>
        <taxon>Cucurbitaria</taxon>
    </lineage>
</organism>
<gene>
    <name evidence="2" type="ORF">K460DRAFT_76644</name>
</gene>
<name>A0A9P4LBP0_9PLEO</name>
<dbReference type="GeneID" id="63855923"/>
<proteinExistence type="predicted"/>
<dbReference type="Proteomes" id="UP000800039">
    <property type="component" value="Unassembled WGS sequence"/>
</dbReference>
<feature type="region of interest" description="Disordered" evidence="1">
    <location>
        <begin position="68"/>
        <end position="112"/>
    </location>
</feature>
<sequence>MCYILLSTCRTCTWTLRIRYTRCSHALLHNFDPAKCPNRMKRRRQSENKLCGKCAARRESLSCLPQDVEGGGNYDARQPGRKRTSGVRCAEEDGGHEEVESDGGGVGVQSEVECSLSVERKRRRKQRRTGAKAQ</sequence>